<keyword evidence="1" id="KW-0732">Signal</keyword>
<dbReference type="InParanoid" id="A0A6M4H9I3"/>
<sequence length="86" mass="9578">MKTAFITAALLAATPAFATTTCPDTPKDKWLRAEEIQQRMEKKGYEVRRVKKEGTCFEVKATKDGKRVEVYVNPADAAVVREKASS</sequence>
<evidence type="ECO:0000256" key="1">
    <source>
        <dbReference type="SAM" id="SignalP"/>
    </source>
</evidence>
<dbReference type="KEGG" id="upl:DSM104440_03079"/>
<protein>
    <recommendedName>
        <fullName evidence="2">PepSY domain-containing protein</fullName>
    </recommendedName>
</protein>
<dbReference type="AlphaFoldDB" id="A0A6M4H9I3"/>
<reference evidence="3 4" key="1">
    <citation type="submission" date="2020-04" db="EMBL/GenBank/DDBJ databases">
        <title>Usitatibacter rugosus gen. nov., sp. nov. and Usitatibacter palustris sp. nov., novel members of Usitatibacteraceae fam. nov. within the order Nitrosomonadales isolated from soil.</title>
        <authorList>
            <person name="Huber K.J."/>
            <person name="Neumann-Schaal M."/>
            <person name="Geppert A."/>
            <person name="Luckner M."/>
            <person name="Wanner G."/>
            <person name="Overmann J."/>
        </authorList>
    </citation>
    <scope>NUCLEOTIDE SEQUENCE [LARGE SCALE GENOMIC DNA]</scope>
    <source>
        <strain evidence="3 4">Swamp67</strain>
    </source>
</reference>
<feature type="chain" id="PRO_5026822961" description="PepSY domain-containing protein" evidence="1">
    <location>
        <begin position="19"/>
        <end position="86"/>
    </location>
</feature>
<keyword evidence="4" id="KW-1185">Reference proteome</keyword>
<dbReference type="Pfam" id="PF13670">
    <property type="entry name" value="PepSY_2"/>
    <property type="match status" value="1"/>
</dbReference>
<feature type="domain" description="PepSY" evidence="2">
    <location>
        <begin position="3"/>
        <end position="83"/>
    </location>
</feature>
<evidence type="ECO:0000313" key="4">
    <source>
        <dbReference type="Proteomes" id="UP000503096"/>
    </source>
</evidence>
<evidence type="ECO:0000313" key="3">
    <source>
        <dbReference type="EMBL" id="QJR16250.1"/>
    </source>
</evidence>
<accession>A0A6M4H9I3</accession>
<organism evidence="3 4">
    <name type="scientific">Usitatibacter palustris</name>
    <dbReference type="NCBI Taxonomy" id="2732487"/>
    <lineage>
        <taxon>Bacteria</taxon>
        <taxon>Pseudomonadati</taxon>
        <taxon>Pseudomonadota</taxon>
        <taxon>Betaproteobacteria</taxon>
        <taxon>Nitrosomonadales</taxon>
        <taxon>Usitatibacteraceae</taxon>
        <taxon>Usitatibacter</taxon>
    </lineage>
</organism>
<dbReference type="RefSeq" id="WP_171164208.1">
    <property type="nucleotide sequence ID" value="NZ_CP053073.1"/>
</dbReference>
<proteinExistence type="predicted"/>
<dbReference type="Proteomes" id="UP000503096">
    <property type="component" value="Chromosome"/>
</dbReference>
<dbReference type="EMBL" id="CP053073">
    <property type="protein sequence ID" value="QJR16250.1"/>
    <property type="molecule type" value="Genomic_DNA"/>
</dbReference>
<evidence type="ECO:0000259" key="2">
    <source>
        <dbReference type="Pfam" id="PF13670"/>
    </source>
</evidence>
<name>A0A6M4H9I3_9PROT</name>
<gene>
    <name evidence="3" type="ORF">DSM104440_03079</name>
</gene>
<dbReference type="InterPro" id="IPR025711">
    <property type="entry name" value="PepSY"/>
</dbReference>
<feature type="signal peptide" evidence="1">
    <location>
        <begin position="1"/>
        <end position="18"/>
    </location>
</feature>